<sequence>MEPNCQVLSIQSHVICGYMGNQVVTLPLHILGFKIDVVNSVQFLNHTGYSHWNGQVVYMSIPITQFITPPPLPLSPLVSIRLFSTSVSQFLPCKPVHLYHFSKFHIYVLIYDICFSLSDLLHSV</sequence>
<dbReference type="Gene3D" id="3.40.1190.20">
    <property type="match status" value="1"/>
</dbReference>
<organism evidence="8 9">
    <name type="scientific">Monodon monoceros</name>
    <name type="common">Narwhal</name>
    <name type="synonym">Ceratodon monodon</name>
    <dbReference type="NCBI Taxonomy" id="40151"/>
    <lineage>
        <taxon>Eukaryota</taxon>
        <taxon>Metazoa</taxon>
        <taxon>Chordata</taxon>
        <taxon>Craniata</taxon>
        <taxon>Vertebrata</taxon>
        <taxon>Euteleostomi</taxon>
        <taxon>Mammalia</taxon>
        <taxon>Eutheria</taxon>
        <taxon>Laurasiatheria</taxon>
        <taxon>Artiodactyla</taxon>
        <taxon>Whippomorpha</taxon>
        <taxon>Cetacea</taxon>
        <taxon>Odontoceti</taxon>
        <taxon>Monodontidae</taxon>
        <taxon>Monodon</taxon>
    </lineage>
</organism>
<evidence type="ECO:0000256" key="3">
    <source>
        <dbReference type="ARBA" id="ARBA00022679"/>
    </source>
</evidence>
<keyword evidence="9" id="KW-1185">Reference proteome</keyword>
<dbReference type="Proteomes" id="UP000694561">
    <property type="component" value="Unplaced"/>
</dbReference>
<keyword evidence="6" id="KW-0067">ATP-binding</keyword>
<evidence type="ECO:0000256" key="1">
    <source>
        <dbReference type="ARBA" id="ARBA00008805"/>
    </source>
</evidence>
<dbReference type="SUPFAM" id="SSF53613">
    <property type="entry name" value="Ribokinase-like"/>
    <property type="match status" value="1"/>
</dbReference>
<reference evidence="8" key="1">
    <citation type="submission" date="2025-08" db="UniProtKB">
        <authorList>
            <consortium name="Ensembl"/>
        </authorList>
    </citation>
    <scope>IDENTIFICATION</scope>
</reference>
<dbReference type="AlphaFoldDB" id="A0A8C6BIR4"/>
<keyword evidence="3" id="KW-0808">Transferase</keyword>
<dbReference type="EC" id="2.7.1.35" evidence="2"/>
<evidence type="ECO:0000256" key="6">
    <source>
        <dbReference type="ARBA" id="ARBA00022840"/>
    </source>
</evidence>
<evidence type="ECO:0000256" key="4">
    <source>
        <dbReference type="ARBA" id="ARBA00022741"/>
    </source>
</evidence>
<dbReference type="InterPro" id="IPR004625">
    <property type="entry name" value="PyrdxlKinase"/>
</dbReference>
<name>A0A8C6BIR4_MONMO</name>
<keyword evidence="4" id="KW-0547">Nucleotide-binding</keyword>
<reference evidence="8" key="2">
    <citation type="submission" date="2025-09" db="UniProtKB">
        <authorList>
            <consortium name="Ensembl"/>
        </authorList>
    </citation>
    <scope>IDENTIFICATION</scope>
</reference>
<dbReference type="PANTHER" id="PTHR10534:SF2">
    <property type="entry name" value="PYRIDOXAL KINASE"/>
    <property type="match status" value="1"/>
</dbReference>
<dbReference type="GO" id="GO:0008478">
    <property type="term" value="F:pyridoxal kinase activity"/>
    <property type="evidence" value="ECO:0007669"/>
    <property type="project" value="UniProtKB-EC"/>
</dbReference>
<dbReference type="InterPro" id="IPR029056">
    <property type="entry name" value="Ribokinase-like"/>
</dbReference>
<evidence type="ECO:0000256" key="2">
    <source>
        <dbReference type="ARBA" id="ARBA00012104"/>
    </source>
</evidence>
<comment type="similarity">
    <text evidence="1">Belongs to the pyridoxine kinase family.</text>
</comment>
<protein>
    <recommendedName>
        <fullName evidence="2">pyridoxal kinase</fullName>
        <ecNumber evidence="2">2.7.1.35</ecNumber>
    </recommendedName>
    <alternativeName>
        <fullName evidence="7">Pyridoxine kinase</fullName>
    </alternativeName>
</protein>
<dbReference type="PANTHER" id="PTHR10534">
    <property type="entry name" value="PYRIDOXAL KINASE"/>
    <property type="match status" value="1"/>
</dbReference>
<dbReference type="Ensembl" id="ENSMMNT00015018993.1">
    <property type="protein sequence ID" value="ENSMMNP00015017263.1"/>
    <property type="gene ID" value="ENSMMNG00015012747.1"/>
</dbReference>
<accession>A0A8C6BIR4</accession>
<evidence type="ECO:0000313" key="8">
    <source>
        <dbReference type="Ensembl" id="ENSMMNP00015017263.1"/>
    </source>
</evidence>
<dbReference type="GO" id="GO:0009443">
    <property type="term" value="P:pyridoxal 5'-phosphate salvage"/>
    <property type="evidence" value="ECO:0007669"/>
    <property type="project" value="InterPro"/>
</dbReference>
<dbReference type="GO" id="GO:0005829">
    <property type="term" value="C:cytosol"/>
    <property type="evidence" value="ECO:0007669"/>
    <property type="project" value="TreeGrafter"/>
</dbReference>
<evidence type="ECO:0000256" key="7">
    <source>
        <dbReference type="ARBA" id="ARBA00032808"/>
    </source>
</evidence>
<evidence type="ECO:0000256" key="5">
    <source>
        <dbReference type="ARBA" id="ARBA00022777"/>
    </source>
</evidence>
<proteinExistence type="inferred from homology"/>
<dbReference type="GeneTree" id="ENSGT01010000230131"/>
<evidence type="ECO:0000313" key="9">
    <source>
        <dbReference type="Proteomes" id="UP000694561"/>
    </source>
</evidence>
<keyword evidence="5" id="KW-0418">Kinase</keyword>
<dbReference type="GO" id="GO:0005524">
    <property type="term" value="F:ATP binding"/>
    <property type="evidence" value="ECO:0007669"/>
    <property type="project" value="UniProtKB-KW"/>
</dbReference>